<dbReference type="Proteomes" id="UP000789525">
    <property type="component" value="Unassembled WGS sequence"/>
</dbReference>
<name>A0ACA9N0V7_9GLOM</name>
<keyword evidence="2" id="KW-1185">Reference proteome</keyword>
<feature type="non-terminal residue" evidence="1">
    <location>
        <position position="1"/>
    </location>
</feature>
<proteinExistence type="predicted"/>
<comment type="caution">
    <text evidence="1">The sequence shown here is derived from an EMBL/GenBank/DDBJ whole genome shotgun (WGS) entry which is preliminary data.</text>
</comment>
<evidence type="ECO:0000313" key="2">
    <source>
        <dbReference type="Proteomes" id="UP000789525"/>
    </source>
</evidence>
<evidence type="ECO:0000313" key="1">
    <source>
        <dbReference type="EMBL" id="CAG8624642.1"/>
    </source>
</evidence>
<gene>
    <name evidence="1" type="ORF">ACOLOM_LOCUS7450</name>
</gene>
<protein>
    <submittedName>
        <fullName evidence="1">17637_t:CDS:1</fullName>
    </submittedName>
</protein>
<reference evidence="1" key="1">
    <citation type="submission" date="2021-06" db="EMBL/GenBank/DDBJ databases">
        <authorList>
            <person name="Kallberg Y."/>
            <person name="Tangrot J."/>
            <person name="Rosling A."/>
        </authorList>
    </citation>
    <scope>NUCLEOTIDE SEQUENCE</scope>
    <source>
        <strain evidence="1">CL356</strain>
    </source>
</reference>
<sequence>SNPLWQDAQNGFYEWPTATTSPPREPTNPYSYSNKDTCADLLECVMSQADPRDTDDSGG</sequence>
<organism evidence="1 2">
    <name type="scientific">Acaulospora colombiana</name>
    <dbReference type="NCBI Taxonomy" id="27376"/>
    <lineage>
        <taxon>Eukaryota</taxon>
        <taxon>Fungi</taxon>
        <taxon>Fungi incertae sedis</taxon>
        <taxon>Mucoromycota</taxon>
        <taxon>Glomeromycotina</taxon>
        <taxon>Glomeromycetes</taxon>
        <taxon>Diversisporales</taxon>
        <taxon>Acaulosporaceae</taxon>
        <taxon>Acaulospora</taxon>
    </lineage>
</organism>
<accession>A0ACA9N0V7</accession>
<dbReference type="EMBL" id="CAJVPT010017195">
    <property type="protein sequence ID" value="CAG8624642.1"/>
    <property type="molecule type" value="Genomic_DNA"/>
</dbReference>